<dbReference type="AlphaFoldDB" id="A0A2Z4FL07"/>
<gene>
    <name evidence="1" type="ORF">DN745_09990</name>
</gene>
<evidence type="ECO:0000313" key="1">
    <source>
        <dbReference type="EMBL" id="AWV89649.1"/>
    </source>
</evidence>
<dbReference type="KEGG" id="bsed:DN745_09990"/>
<reference evidence="1 2" key="1">
    <citation type="submission" date="2018-06" db="EMBL/GenBank/DDBJ databases">
        <title>Lujinxingia sediminis gen. nov. sp. nov., a new facultative anaerobic member of the class Deltaproteobacteria, and proposal of Lujinxingaceae fam. nov.</title>
        <authorList>
            <person name="Guo L.-Y."/>
            <person name="Li C.-M."/>
            <person name="Wang S."/>
            <person name="Du Z.-J."/>
        </authorList>
    </citation>
    <scope>NUCLEOTIDE SEQUENCE [LARGE SCALE GENOMIC DNA]</scope>
    <source>
        <strain evidence="1 2">FA350</strain>
    </source>
</reference>
<organism evidence="1 2">
    <name type="scientific">Bradymonas sediminis</name>
    <dbReference type="NCBI Taxonomy" id="1548548"/>
    <lineage>
        <taxon>Bacteria</taxon>
        <taxon>Deltaproteobacteria</taxon>
        <taxon>Bradymonadales</taxon>
        <taxon>Bradymonadaceae</taxon>
        <taxon>Bradymonas</taxon>
    </lineage>
</organism>
<dbReference type="Proteomes" id="UP000249799">
    <property type="component" value="Chromosome"/>
</dbReference>
<dbReference type="RefSeq" id="WP_111334484.1">
    <property type="nucleotide sequence ID" value="NZ_CP030032.1"/>
</dbReference>
<dbReference type="OrthoDB" id="5750169at2"/>
<keyword evidence="2" id="KW-1185">Reference proteome</keyword>
<proteinExistence type="predicted"/>
<evidence type="ECO:0000313" key="2">
    <source>
        <dbReference type="Proteomes" id="UP000249799"/>
    </source>
</evidence>
<name>A0A2Z4FL07_9DELT</name>
<dbReference type="PROSITE" id="PS51257">
    <property type="entry name" value="PROKAR_LIPOPROTEIN"/>
    <property type="match status" value="1"/>
</dbReference>
<dbReference type="EMBL" id="CP030032">
    <property type="protein sequence ID" value="AWV89649.1"/>
    <property type="molecule type" value="Genomic_DNA"/>
</dbReference>
<sequence length="576" mass="61412">MNRRLLVLIFSIFLFASFSVGCASSPDTKDGALTGDEARVPVYFDKIPANSPYVFTTLKPFPREVMEPYLAQYGALSAQASRELNNMGMGGGSEYSGERLVAALLEEFSGVDSVEGLESLGISATPQMAVYGIGWFPVMRVTLSDSEAFTALLDRLDAKSGLAPQMRASGKVTYRQYDDGGEVKIAVAVTDGQLIVGLAPSEAFDDFVGYMLGQKELGRTLADVNSIQDIQAQYKMTPFGVGYVDIEGIVGTVTGATAADPVTAEMIEASGFNFPELSEVCRAETMEMVAKAPRLVFGYTTVSTEMLGMKAALEVKGPYAAELAAIGSPIPGFSGASLSEMLFSFGLGVDIKKAVDFANVQANRINEDPYQCEDFAYLNEMAQGTTGMSGMMPQFLSTLRGAFVGVHDVDFNAGAESVKGLAMLGSSNPVGVFSQMRTFVPQLQNIQLKADGVALSVPELAQASGLIDLFLVMTQDALGASTGPGMKEELANRIESEPAAGTQDPLVIFAYDYSKLMQEVSRQSMSMGQSPGSVEMFNTMANMFGLFVMEFYATDHALVMDYHLSINPSAAGGANP</sequence>
<protein>
    <submittedName>
        <fullName evidence="1">Uncharacterized protein</fullName>
    </submittedName>
</protein>
<accession>A0A2Z4FL07</accession>